<protein>
    <recommendedName>
        <fullName evidence="4">DUF1440 domain-containing protein</fullName>
    </recommendedName>
</protein>
<evidence type="ECO:0000313" key="2">
    <source>
        <dbReference type="EMBL" id="MFC7216948.1"/>
    </source>
</evidence>
<comment type="caution">
    <text evidence="2">The sequence shown here is derived from an EMBL/GenBank/DDBJ whole genome shotgun (WGS) entry which is preliminary data.</text>
</comment>
<keyword evidence="1" id="KW-0812">Transmembrane</keyword>
<gene>
    <name evidence="2" type="ORF">ACFQLX_01985</name>
</gene>
<dbReference type="Proteomes" id="UP001596413">
    <property type="component" value="Unassembled WGS sequence"/>
</dbReference>
<evidence type="ECO:0000313" key="3">
    <source>
        <dbReference type="Proteomes" id="UP001596413"/>
    </source>
</evidence>
<feature type="transmembrane region" description="Helical" evidence="1">
    <location>
        <begin position="12"/>
        <end position="34"/>
    </location>
</feature>
<dbReference type="EMBL" id="JBHSZO010000002">
    <property type="protein sequence ID" value="MFC7216948.1"/>
    <property type="molecule type" value="Genomic_DNA"/>
</dbReference>
<keyword evidence="3" id="KW-1185">Reference proteome</keyword>
<dbReference type="RefSeq" id="WP_386411113.1">
    <property type="nucleotide sequence ID" value="NZ_JBHSZO010000002.1"/>
</dbReference>
<accession>A0ABW2GBL9</accession>
<proteinExistence type="predicted"/>
<reference evidence="3" key="1">
    <citation type="journal article" date="2019" name="Int. J. Syst. Evol. Microbiol.">
        <title>The Global Catalogue of Microorganisms (GCM) 10K type strain sequencing project: providing services to taxonomists for standard genome sequencing and annotation.</title>
        <authorList>
            <consortium name="The Broad Institute Genomics Platform"/>
            <consortium name="The Broad Institute Genome Sequencing Center for Infectious Disease"/>
            <person name="Wu L."/>
            <person name="Ma J."/>
        </authorList>
    </citation>
    <scope>NUCLEOTIDE SEQUENCE [LARGE SCALE GENOMIC DNA]</scope>
    <source>
        <strain evidence="3">CGMCC 1.13681</strain>
    </source>
</reference>
<evidence type="ECO:0008006" key="4">
    <source>
        <dbReference type="Google" id="ProtNLM"/>
    </source>
</evidence>
<evidence type="ECO:0000256" key="1">
    <source>
        <dbReference type="SAM" id="Phobius"/>
    </source>
</evidence>
<name>A0ABW2GBL9_9ACTN</name>
<sequence length="189" mass="20052">MLRSPNPSPCPTALGVLLRGAVAGAVGTAVMDLVQYLRHRRSGSGGESPLDWEFHGVKDWAGAPAPAQVGKRVIEGLLQTRLPDTAANPVNNVVHWAYGIGWGAAFALAAGPLHAQRTRWAGPLFGTAVWLTGYAVLPATGLYKPIWTYDARTLARDWSGHLVYGTATAAAYTALPRRACRETTAAPGR</sequence>
<keyword evidence="1" id="KW-0472">Membrane</keyword>
<organism evidence="2 3">
    <name type="scientific">Streptomyces polyrhachis</name>
    <dbReference type="NCBI Taxonomy" id="1282885"/>
    <lineage>
        <taxon>Bacteria</taxon>
        <taxon>Bacillati</taxon>
        <taxon>Actinomycetota</taxon>
        <taxon>Actinomycetes</taxon>
        <taxon>Kitasatosporales</taxon>
        <taxon>Streptomycetaceae</taxon>
        <taxon>Streptomyces</taxon>
    </lineage>
</organism>
<keyword evidence="1" id="KW-1133">Transmembrane helix</keyword>